<dbReference type="InterPro" id="IPR001036">
    <property type="entry name" value="Acrflvin-R"/>
</dbReference>
<feature type="transmembrane region" description="Helical" evidence="1">
    <location>
        <begin position="843"/>
        <end position="860"/>
    </location>
</feature>
<dbReference type="Gene3D" id="3.30.70.1320">
    <property type="entry name" value="Multidrug efflux transporter AcrB pore domain like"/>
    <property type="match status" value="1"/>
</dbReference>
<protein>
    <submittedName>
        <fullName evidence="2">HAE1 family hydrophobic/amphiphilic exporter-1</fullName>
    </submittedName>
</protein>
<evidence type="ECO:0000313" key="2">
    <source>
        <dbReference type="EMBL" id="PTV93427.1"/>
    </source>
</evidence>
<dbReference type="GO" id="GO:0042910">
    <property type="term" value="F:xenobiotic transmembrane transporter activity"/>
    <property type="evidence" value="ECO:0007669"/>
    <property type="project" value="TreeGrafter"/>
</dbReference>
<keyword evidence="1" id="KW-1133">Transmembrane helix</keyword>
<dbReference type="SUPFAM" id="SSF82693">
    <property type="entry name" value="Multidrug efflux transporter AcrB pore domain, PN1, PN2, PC1 and PC2 subdomains"/>
    <property type="match status" value="3"/>
</dbReference>
<dbReference type="InterPro" id="IPR027463">
    <property type="entry name" value="AcrB_DN_DC_subdom"/>
</dbReference>
<dbReference type="PRINTS" id="PR00702">
    <property type="entry name" value="ACRIFLAVINRP"/>
</dbReference>
<feature type="transmembrane region" description="Helical" evidence="1">
    <location>
        <begin position="12"/>
        <end position="34"/>
    </location>
</feature>
<feature type="transmembrane region" description="Helical" evidence="1">
    <location>
        <begin position="872"/>
        <end position="892"/>
    </location>
</feature>
<comment type="caution">
    <text evidence="2">The sequence shown here is derived from an EMBL/GenBank/DDBJ whole genome shotgun (WGS) entry which is preliminary data.</text>
</comment>
<evidence type="ECO:0000313" key="3">
    <source>
        <dbReference type="Proteomes" id="UP000244089"/>
    </source>
</evidence>
<dbReference type="Gene3D" id="1.20.1640.10">
    <property type="entry name" value="Multidrug efflux transporter AcrB transmembrane domain"/>
    <property type="match status" value="2"/>
</dbReference>
<sequence length="1023" mass="110760">MKISDISVNRPVTITMLILAVILIGGIALTRLPMDLTPEMEMPFLMIRTSYSGATPEEVEELVTRPVESSVATIDGLSNLNSTSSEGSSMVFLEFDYGTNLTEAKNDLRDLISRIEARLPDGADEPRIMNFDPNAQPIMQLSVAGGSAVELKKIAEDTIQPRLEKIVGVASAEVSGGRSREIRINADQEQLAAYNLNLNQIAAAVRASNQSGGLGTVMVGNEEISVRALGEFEDFSDLEKIEITTAAGDKVPLTLLADLEDGYQEVNSISYLNGQESIGLSIQKQGDSNTVTVAEEVKSAVAELREEMPGIDIQITSNNAQYIEDSIDSVLQNFIIGGILAVIILFLFLRNFSSTIVIATAIPISVLATFALMYFADLSLNLITLGGIALGVGMLVDNSIVVLENIYRHRALGVGRLDAAKEGATEVATAISASTLTTVAVFIPVIFIEDLLAQIFTPMALTVTFSLLASLFVALTFIPMLSSKALKVSENESDENVKKKRYVKYYQNLLSKSLRHRYKIISAFVIFFILFAAGLAADIIPLETEYMPASDQGSIRVFANMTGNSTVELNNELAQKLYNRIEDIEEIDLLTSRVNSGRVNMTVELIPLEEREKDVAAVAEEIRNRTRNIPGASVNVSAMTSMMGGGGGGMGGTAVEAQIKGPDLDTLLTLGENAENLITEIEGIRNTNLSLEKGNEEIHVKINKTQAQNYGFTDSDIISYVNMALSGSTISQLTESGEEIAIVLKLKDSESTSLRNLENINLFGSNGTTVPLSQLAAIEEGRGYSSIARENQQRYISLSADIFERPLGEVQTEVESVMDSELNLPSGYTISYGGEAEDMASSFSQLFIAAILAVVLVYMVMASQFESLIHPFVIMFTVPLSVVGAVLGLIITDTALSVNGLIGAIMLVGIVVNNAIVMIDYINNRKTQMSRKEAILEAAPIRLRPILMTTLTTTLALVPLALGIGTGAETQQPMAIVVIGGLLFSTILTLIIIPVVYDIVDEIRNKFVNWLRKIVHKEEALEE</sequence>
<reference evidence="2 3" key="1">
    <citation type="submission" date="2018-04" db="EMBL/GenBank/DDBJ databases">
        <title>Subsurface microbial communities from deep shales in Ohio and West Virginia, USA.</title>
        <authorList>
            <person name="Wrighton K."/>
        </authorList>
    </citation>
    <scope>NUCLEOTIDE SEQUENCE [LARGE SCALE GENOMIC DNA]</scope>
    <source>
        <strain evidence="2 3">WC1</strain>
    </source>
</reference>
<feature type="transmembrane region" description="Helical" evidence="1">
    <location>
        <begin position="943"/>
        <end position="962"/>
    </location>
</feature>
<name>A0A2T5RG94_9FIRM</name>
<dbReference type="AlphaFoldDB" id="A0A2T5RG94"/>
<dbReference type="PANTHER" id="PTHR32063:SF0">
    <property type="entry name" value="SWARMING MOTILITY PROTEIN SWRC"/>
    <property type="match status" value="1"/>
</dbReference>
<feature type="transmembrane region" description="Helical" evidence="1">
    <location>
        <begin position="382"/>
        <end position="403"/>
    </location>
</feature>
<gene>
    <name evidence="2" type="ORF">C8C76_14114</name>
</gene>
<feature type="transmembrane region" description="Helical" evidence="1">
    <location>
        <begin position="356"/>
        <end position="376"/>
    </location>
</feature>
<keyword evidence="1" id="KW-0472">Membrane</keyword>
<dbReference type="OrthoDB" id="9757876at2"/>
<feature type="transmembrane region" description="Helical" evidence="1">
    <location>
        <begin position="330"/>
        <end position="349"/>
    </location>
</feature>
<keyword evidence="1" id="KW-0812">Transmembrane</keyword>
<dbReference type="RefSeq" id="WP_108142307.1">
    <property type="nucleotide sequence ID" value="NZ_QAXS01000041.1"/>
</dbReference>
<dbReference type="GO" id="GO:0005886">
    <property type="term" value="C:plasma membrane"/>
    <property type="evidence" value="ECO:0007669"/>
    <property type="project" value="TreeGrafter"/>
</dbReference>
<dbReference type="EMBL" id="QAXS01000041">
    <property type="protein sequence ID" value="PTV93427.1"/>
    <property type="molecule type" value="Genomic_DNA"/>
</dbReference>
<dbReference type="SUPFAM" id="SSF82714">
    <property type="entry name" value="Multidrug efflux transporter AcrB TolC docking domain, DN and DC subdomains"/>
    <property type="match status" value="2"/>
</dbReference>
<feature type="transmembrane region" description="Helical" evidence="1">
    <location>
        <begin position="459"/>
        <end position="481"/>
    </location>
</feature>
<proteinExistence type="predicted"/>
<feature type="transmembrane region" description="Helical" evidence="1">
    <location>
        <begin position="424"/>
        <end position="447"/>
    </location>
</feature>
<dbReference type="Gene3D" id="3.30.70.1440">
    <property type="entry name" value="Multidrug efflux transporter AcrB pore domain"/>
    <property type="match status" value="1"/>
</dbReference>
<dbReference type="Proteomes" id="UP000244089">
    <property type="component" value="Unassembled WGS sequence"/>
</dbReference>
<dbReference type="Gene3D" id="3.30.2090.10">
    <property type="entry name" value="Multidrug efflux transporter AcrB TolC docking domain, DN and DC subdomains"/>
    <property type="match status" value="2"/>
</dbReference>
<feature type="transmembrane region" description="Helical" evidence="1">
    <location>
        <begin position="974"/>
        <end position="997"/>
    </location>
</feature>
<organism evidence="2 3">
    <name type="scientific">Halanaerobium saccharolyticum</name>
    <dbReference type="NCBI Taxonomy" id="43595"/>
    <lineage>
        <taxon>Bacteria</taxon>
        <taxon>Bacillati</taxon>
        <taxon>Bacillota</taxon>
        <taxon>Clostridia</taxon>
        <taxon>Halanaerobiales</taxon>
        <taxon>Halanaerobiaceae</taxon>
        <taxon>Halanaerobium</taxon>
    </lineage>
</organism>
<dbReference type="Pfam" id="PF00873">
    <property type="entry name" value="ACR_tran"/>
    <property type="match status" value="1"/>
</dbReference>
<dbReference type="PANTHER" id="PTHR32063">
    <property type="match status" value="1"/>
</dbReference>
<dbReference type="Gene3D" id="3.30.70.1430">
    <property type="entry name" value="Multidrug efflux transporter AcrB pore domain"/>
    <property type="match status" value="2"/>
</dbReference>
<feature type="transmembrane region" description="Helical" evidence="1">
    <location>
        <begin position="520"/>
        <end position="540"/>
    </location>
</feature>
<dbReference type="SUPFAM" id="SSF82866">
    <property type="entry name" value="Multidrug efflux transporter AcrB transmembrane domain"/>
    <property type="match status" value="2"/>
</dbReference>
<accession>A0A2T5RG94</accession>
<feature type="transmembrane region" description="Helical" evidence="1">
    <location>
        <begin position="898"/>
        <end position="922"/>
    </location>
</feature>
<evidence type="ECO:0000256" key="1">
    <source>
        <dbReference type="SAM" id="Phobius"/>
    </source>
</evidence>